<keyword evidence="1 2" id="KW-0121">Carboxypeptidase</keyword>
<dbReference type="SUPFAM" id="SSF55486">
    <property type="entry name" value="Metalloproteases ('zincins'), catalytic domain"/>
    <property type="match status" value="1"/>
</dbReference>
<accession>A0ABT7ESD6</accession>
<dbReference type="Pfam" id="PF02074">
    <property type="entry name" value="Peptidase_M32"/>
    <property type="match status" value="1"/>
</dbReference>
<keyword evidence="1" id="KW-0482">Metalloprotease</keyword>
<dbReference type="PROSITE" id="PS52034">
    <property type="entry name" value="PEPTIDASE_M32"/>
    <property type="match status" value="1"/>
</dbReference>
<keyword evidence="1 2" id="KW-0378">Hydrolase</keyword>
<keyword evidence="1" id="KW-0479">Metal-binding</keyword>
<dbReference type="PANTHER" id="PTHR34217">
    <property type="entry name" value="METAL-DEPENDENT CARBOXYPEPTIDASE"/>
    <property type="match status" value="1"/>
</dbReference>
<dbReference type="PIRSF" id="PIRSF006615">
    <property type="entry name" value="Zn_crbxpep_Taq"/>
    <property type="match status" value="1"/>
</dbReference>
<dbReference type="CDD" id="cd06460">
    <property type="entry name" value="M32_Taq"/>
    <property type="match status" value="1"/>
</dbReference>
<comment type="function">
    <text evidence="1">Broad specificity carboxypetidase that releases amino acids sequentially from the C-terminus, including neutral, aromatic, polar and basic residues.</text>
</comment>
<dbReference type="PANTHER" id="PTHR34217:SF1">
    <property type="entry name" value="CARBOXYPEPTIDASE 1"/>
    <property type="match status" value="1"/>
</dbReference>
<keyword evidence="1" id="KW-0645">Protease</keyword>
<protein>
    <recommendedName>
        <fullName evidence="1">Metal-dependent carboxypeptidase</fullName>
        <ecNumber evidence="1">3.4.17.19</ecNumber>
    </recommendedName>
</protein>
<evidence type="ECO:0000313" key="3">
    <source>
        <dbReference type="Proteomes" id="UP001231915"/>
    </source>
</evidence>
<dbReference type="InterPro" id="IPR001333">
    <property type="entry name" value="Peptidase_M32_Taq"/>
</dbReference>
<evidence type="ECO:0000313" key="2">
    <source>
        <dbReference type="EMBL" id="MDK2597969.1"/>
    </source>
</evidence>
<keyword evidence="3" id="KW-1185">Reference proteome</keyword>
<dbReference type="GO" id="GO:0004180">
    <property type="term" value="F:carboxypeptidase activity"/>
    <property type="evidence" value="ECO:0007669"/>
    <property type="project" value="UniProtKB-KW"/>
</dbReference>
<proteinExistence type="inferred from homology"/>
<reference evidence="2 3" key="1">
    <citation type="submission" date="2023-05" db="EMBL/GenBank/DDBJ databases">
        <title>Pseudoalteromonas ardens sp. nov., Pseudoalteromonas obscura sp. nov., and Pseudoalteromonas umbrosa sp. nov., isolated from the coral Montipora capitata.</title>
        <authorList>
            <person name="Thomas E.M."/>
            <person name="Smith E.M."/>
            <person name="Papke E."/>
            <person name="Shlafstein M.D."/>
            <person name="Oline D.K."/>
            <person name="Videau P."/>
            <person name="Saw J.H."/>
            <person name="Strangman W.K."/>
            <person name="Ushijima B."/>
        </authorList>
    </citation>
    <scope>NUCLEOTIDE SEQUENCE [LARGE SCALE GENOMIC DNA]</scope>
    <source>
        <strain evidence="2 3">P94</strain>
    </source>
</reference>
<sequence length="492" mass="55959">MATQSYKKLVEHYQSIDNFEHLRAICSWDQATFMPSGGADSRAEAMAELAVHLHKLHTAPHLAELFELAKDENLDTTQQASVKEMHRTWQLQTVLPAELVKAKSLAGAKCEHQWRIQRQENDWHGFLKNFEPVVALSQEEAQIRASSSRMTPYDAMLDIYEPGMCSTQLNQLFGDVATWLPQMIQTAAQDYSPNHTAQYPVEQQELLAHELMALLGFNFNHGRLDTSVHPFCGGTSQDTRITTRYGESEFVNAMMGVIHETGHACYEQNLPQSLAKLPVGKARSMAIHESQSLFYEMQIARSPEFIALLSDRASHYFPKYAAINKTQNLIAQLQRVEPSLIRVDADEVTYPAHVILRYEIERDLINGDIQSKDIPQLWDLKMSQLLGISTKDNYKDGCMQDIHWTDGSFGYFPSYTLGAMYAAQFKHTMAKTINIPQQINSRDLKPIYDWLNTQIWQKASLLSTQDLMVQATGTGLDVSIFKSHLQHRYCKA</sequence>
<dbReference type="PRINTS" id="PR00998">
    <property type="entry name" value="CRBOXYPTASET"/>
</dbReference>
<comment type="similarity">
    <text evidence="1">Belongs to the peptidase M32 family.</text>
</comment>
<dbReference type="EMBL" id="JASJUT010000013">
    <property type="protein sequence ID" value="MDK2597969.1"/>
    <property type="molecule type" value="Genomic_DNA"/>
</dbReference>
<dbReference type="Gene3D" id="1.10.1370.30">
    <property type="match status" value="1"/>
</dbReference>
<name>A0ABT7ESD6_9GAMM</name>
<dbReference type="Proteomes" id="UP001231915">
    <property type="component" value="Unassembled WGS sequence"/>
</dbReference>
<gene>
    <name evidence="2" type="ORF">QNM18_23155</name>
</gene>
<dbReference type="EC" id="3.4.17.19" evidence="1"/>
<evidence type="ECO:0000256" key="1">
    <source>
        <dbReference type="PIRNR" id="PIRNR006615"/>
    </source>
</evidence>
<comment type="catalytic activity">
    <reaction evidence="1">
        <text>Release of a C-terminal amino acid with broad specificity, except for -Pro.</text>
        <dbReference type="EC" id="3.4.17.19"/>
    </reaction>
</comment>
<dbReference type="RefSeq" id="WP_284138582.1">
    <property type="nucleotide sequence ID" value="NZ_JASJUT010000013.1"/>
</dbReference>
<organism evidence="2 3">
    <name type="scientific">Pseudoalteromonas obscura</name>
    <dbReference type="NCBI Taxonomy" id="3048491"/>
    <lineage>
        <taxon>Bacteria</taxon>
        <taxon>Pseudomonadati</taxon>
        <taxon>Pseudomonadota</taxon>
        <taxon>Gammaproteobacteria</taxon>
        <taxon>Alteromonadales</taxon>
        <taxon>Pseudoalteromonadaceae</taxon>
        <taxon>Pseudoalteromonas</taxon>
    </lineage>
</organism>
<comment type="caution">
    <text evidence="2">The sequence shown here is derived from an EMBL/GenBank/DDBJ whole genome shotgun (WGS) entry which is preliminary data.</text>
</comment>